<dbReference type="NCBIfam" id="TIGR03436">
    <property type="entry name" value="acidobact_VWFA"/>
    <property type="match status" value="1"/>
</dbReference>
<feature type="chain" id="PRO_5012828280" evidence="1">
    <location>
        <begin position="35"/>
        <end position="556"/>
    </location>
</feature>
<dbReference type="InterPro" id="IPR017802">
    <property type="entry name" value="VWFA-rel_acidobac-type"/>
</dbReference>
<accession>A0A239JWY1</accession>
<keyword evidence="3" id="KW-1185">Reference proteome</keyword>
<keyword evidence="1" id="KW-0732">Signal</keyword>
<proteinExistence type="predicted"/>
<organism evidence="2 3">
    <name type="scientific">Granulicella rosea</name>
    <dbReference type="NCBI Taxonomy" id="474952"/>
    <lineage>
        <taxon>Bacteria</taxon>
        <taxon>Pseudomonadati</taxon>
        <taxon>Acidobacteriota</taxon>
        <taxon>Terriglobia</taxon>
        <taxon>Terriglobales</taxon>
        <taxon>Acidobacteriaceae</taxon>
        <taxon>Granulicella</taxon>
    </lineage>
</organism>
<gene>
    <name evidence="2" type="ORF">SAMN05421770_104174</name>
</gene>
<dbReference type="EMBL" id="FZOU01000004">
    <property type="protein sequence ID" value="SNT10260.1"/>
    <property type="molecule type" value="Genomic_DNA"/>
</dbReference>
<dbReference type="OrthoDB" id="115401at2"/>
<reference evidence="2 3" key="1">
    <citation type="submission" date="2017-06" db="EMBL/GenBank/DDBJ databases">
        <authorList>
            <person name="Kim H.J."/>
            <person name="Triplett B.A."/>
        </authorList>
    </citation>
    <scope>NUCLEOTIDE SEQUENCE [LARGE SCALE GENOMIC DNA]</scope>
    <source>
        <strain evidence="2 3">DSM 18704</strain>
    </source>
</reference>
<protein>
    <submittedName>
        <fullName evidence="2">VWFA-related domain-containing protein</fullName>
    </submittedName>
</protein>
<dbReference type="Proteomes" id="UP000198356">
    <property type="component" value="Unassembled WGS sequence"/>
</dbReference>
<evidence type="ECO:0000313" key="2">
    <source>
        <dbReference type="EMBL" id="SNT10260.1"/>
    </source>
</evidence>
<dbReference type="AlphaFoldDB" id="A0A239JWY1"/>
<evidence type="ECO:0000256" key="1">
    <source>
        <dbReference type="SAM" id="SignalP"/>
    </source>
</evidence>
<evidence type="ECO:0000313" key="3">
    <source>
        <dbReference type="Proteomes" id="UP000198356"/>
    </source>
</evidence>
<name>A0A239JWY1_9BACT</name>
<sequence length="556" mass="60333">MVHGLTIGNWRSRAFTIRALILAGLLNASGHAQGTQPESPVQALHATQAPEAEGQQPNYTLSVHTQLVTLDVVVNDKNGQPVRGLTRDDFTIYEDKAPQPIVSFYATESMPVTGREPIQIRSTAELDRLEPDAPVSIVVLDELTTRFEDQYFARYSLEKYLAKQGETLDQPLTLIARNYHGSQVLRDYTTSKKDVLDALNHHLVSNDARAVDPTSPGDQIVAEFTSLFEIAKATQGHPGHKSLVWIGRGFPSVQRDGSVLDKDESLDALVAQCTNLLRDARVTLYTIDPAGVSAPEQTLDPQGNLMFDDPFSTQVDFLKMAAATGGQSLHGRNDVDRLIETTVKDGQIFYSLAYRPASSGTNANPRDFRSIRVEVKGGALLATTREGYYRAAPAPDAPAAREEVGKLSQEDRFNLSAASQGLMVFDGIPLTVTRDEASPDRFNIALPATSLGLAEEDGKMVGKVSLVVLSFDKTGKLIGRKGQVTVLHLSPLQPGEVESRKVQLATSLDTRAPAARVRFIVLGNSNGKIGADNFFLVDRKTLKDSATGMKPSGGSK</sequence>
<feature type="signal peptide" evidence="1">
    <location>
        <begin position="1"/>
        <end position="34"/>
    </location>
</feature>